<dbReference type="SUPFAM" id="SSF56281">
    <property type="entry name" value="Metallo-hydrolase/oxidoreductase"/>
    <property type="match status" value="1"/>
</dbReference>
<dbReference type="SMART" id="SM00849">
    <property type="entry name" value="Lactamase_B"/>
    <property type="match status" value="1"/>
</dbReference>
<dbReference type="InterPro" id="IPR036866">
    <property type="entry name" value="RibonucZ/Hydroxyglut_hydro"/>
</dbReference>
<dbReference type="Gene3D" id="3.60.15.10">
    <property type="entry name" value="Ribonuclease Z/Hydroxyacylglutathione hydrolase-like"/>
    <property type="match status" value="1"/>
</dbReference>
<accession>A0ABD6AV73</accession>
<protein>
    <submittedName>
        <fullName evidence="2">MBL fold metallo-hydrolase</fullName>
    </submittedName>
</protein>
<evidence type="ECO:0000313" key="3">
    <source>
        <dbReference type="Proteomes" id="UP001597187"/>
    </source>
</evidence>
<dbReference type="InterPro" id="IPR037482">
    <property type="entry name" value="ST1585_MBL-fold"/>
</dbReference>
<evidence type="ECO:0000313" key="2">
    <source>
        <dbReference type="EMBL" id="MFD1513795.1"/>
    </source>
</evidence>
<dbReference type="AlphaFoldDB" id="A0ABD6AV73"/>
<comment type="caution">
    <text evidence="2">The sequence shown here is derived from an EMBL/GenBank/DDBJ whole genome shotgun (WGS) entry which is preliminary data.</text>
</comment>
<proteinExistence type="predicted"/>
<dbReference type="EMBL" id="JBHUDC010000005">
    <property type="protein sequence ID" value="MFD1513795.1"/>
    <property type="molecule type" value="Genomic_DNA"/>
</dbReference>
<dbReference type="PANTHER" id="PTHR42951:SF4">
    <property type="entry name" value="ACYL-COENZYME A THIOESTERASE MBLAC2"/>
    <property type="match status" value="1"/>
</dbReference>
<dbReference type="InterPro" id="IPR001279">
    <property type="entry name" value="Metallo-B-lactamas"/>
</dbReference>
<sequence>MAIGDLFEVQTGSCEDLYFLDVGMYDTPSYGGAYILDAERPAVVETGLGTRHQDILDAIEQVGIAHEDLEVIAVTHVHLDHAGGAGHLARECENAEVVVHDIGAPHLADPSRLVEGTKAAIEDQWQFYAEPIPIPHERIREVSDGDVVDLGDHELRVHHAPGHAPHQVVFEDPANDAVFTADAAGIYVPQLDDVVETTPPAQFHLEKALADVETLRELDPETLLYTHFGPAETDDLLARYETVLPEWVASVEAAREEFGDDEAVIEHLQRETEMADVWSERKARDEARVNARGALGYLDYRDRDQ</sequence>
<name>A0ABD6AV73_9EURY</name>
<feature type="domain" description="Metallo-beta-lactamase" evidence="1">
    <location>
        <begin position="19"/>
        <end position="227"/>
    </location>
</feature>
<dbReference type="RefSeq" id="WP_250873764.1">
    <property type="nucleotide sequence ID" value="NZ_JALXFV010000005.1"/>
</dbReference>
<keyword evidence="3" id="KW-1185">Reference proteome</keyword>
<evidence type="ECO:0000259" key="1">
    <source>
        <dbReference type="SMART" id="SM00849"/>
    </source>
</evidence>
<dbReference type="InterPro" id="IPR050855">
    <property type="entry name" value="NDM-1-like"/>
</dbReference>
<dbReference type="PANTHER" id="PTHR42951">
    <property type="entry name" value="METALLO-BETA-LACTAMASE DOMAIN-CONTAINING"/>
    <property type="match status" value="1"/>
</dbReference>
<reference evidence="2 3" key="1">
    <citation type="journal article" date="2019" name="Int. J. Syst. Evol. Microbiol.">
        <title>The Global Catalogue of Microorganisms (GCM) 10K type strain sequencing project: providing services to taxonomists for standard genome sequencing and annotation.</title>
        <authorList>
            <consortium name="The Broad Institute Genomics Platform"/>
            <consortium name="The Broad Institute Genome Sequencing Center for Infectious Disease"/>
            <person name="Wu L."/>
            <person name="Ma J."/>
        </authorList>
    </citation>
    <scope>NUCLEOTIDE SEQUENCE [LARGE SCALE GENOMIC DNA]</scope>
    <source>
        <strain evidence="2 3">CGMCC 1.12563</strain>
    </source>
</reference>
<organism evidence="2 3">
    <name type="scientific">Halomarina rubra</name>
    <dbReference type="NCBI Taxonomy" id="2071873"/>
    <lineage>
        <taxon>Archaea</taxon>
        <taxon>Methanobacteriati</taxon>
        <taxon>Methanobacteriota</taxon>
        <taxon>Stenosarchaea group</taxon>
        <taxon>Halobacteria</taxon>
        <taxon>Halobacteriales</taxon>
        <taxon>Natronomonadaceae</taxon>
        <taxon>Halomarina</taxon>
    </lineage>
</organism>
<dbReference type="Pfam" id="PF00753">
    <property type="entry name" value="Lactamase_B"/>
    <property type="match status" value="1"/>
</dbReference>
<dbReference type="CDD" id="cd07726">
    <property type="entry name" value="ST1585-like_MBL-fold"/>
    <property type="match status" value="1"/>
</dbReference>
<dbReference type="Proteomes" id="UP001597187">
    <property type="component" value="Unassembled WGS sequence"/>
</dbReference>
<gene>
    <name evidence="2" type="ORF">ACFSBT_10950</name>
</gene>